<dbReference type="NCBIfam" id="TIGR04183">
    <property type="entry name" value="Por_Secre_tail"/>
    <property type="match status" value="1"/>
</dbReference>
<dbReference type="Gene3D" id="1.10.606.10">
    <property type="entry name" value="Vanadium-containing Chloroperoxidase, domain 2"/>
    <property type="match status" value="1"/>
</dbReference>
<evidence type="ECO:0000259" key="2">
    <source>
        <dbReference type="Pfam" id="PF07593"/>
    </source>
</evidence>
<comment type="caution">
    <text evidence="5">The sequence shown here is derived from an EMBL/GenBank/DDBJ whole genome shotgun (WGS) entry which is preliminary data.</text>
</comment>
<dbReference type="Pfam" id="PF07593">
    <property type="entry name" value="UnbV_ASPIC"/>
    <property type="match status" value="1"/>
</dbReference>
<evidence type="ECO:0000256" key="1">
    <source>
        <dbReference type="ARBA" id="ARBA00022729"/>
    </source>
</evidence>
<feature type="domain" description="Secretion system C-terminal sorting" evidence="3">
    <location>
        <begin position="1281"/>
        <end position="1353"/>
    </location>
</feature>
<dbReference type="PANTHER" id="PTHR34599:SF2">
    <property type="entry name" value="TRAF-TYPE DOMAIN-CONTAINING PROTEIN"/>
    <property type="match status" value="1"/>
</dbReference>
<feature type="domain" description="DUF6851" evidence="4">
    <location>
        <begin position="690"/>
        <end position="840"/>
    </location>
</feature>
<proteinExistence type="predicted"/>
<dbReference type="InterPro" id="IPR036938">
    <property type="entry name" value="PAP2/HPO_sf"/>
</dbReference>
<dbReference type="Pfam" id="PF18962">
    <property type="entry name" value="Por_Secre_tail"/>
    <property type="match status" value="1"/>
</dbReference>
<evidence type="ECO:0000313" key="5">
    <source>
        <dbReference type="EMBL" id="MCH4551106.1"/>
    </source>
</evidence>
<keyword evidence="1" id="KW-0732">Signal</keyword>
<dbReference type="InterPro" id="IPR049283">
    <property type="entry name" value="DUF6851"/>
</dbReference>
<sequence length="1357" mass="151540">MMEVLISKLKAQKLKLLTTKCHVCLSICIVFSFLTNLNAQTFERIENYAGLGTATQNNGTALADYDADGDLDIFVVAKAQDVVGNANTHSKLFRNNNDGTFTDVTETTGLVNLFPVDEASDYTDALNGFKYGAFWGDYDNDGYPDIFFTHIFKVQLFHNEGNGTFKEVTLEAGFKKYNQNVNTGATWFDYNNDGFLDIYISDWGSEDEGNRLFKNNGDGTFANVTSIIQGVLVNKHSYQSVTFDFNGDGWMDLYVANDYATETNDLYINNKGLGFTEQAKSYGLDFAKDDMGIAIGDYNGDGAFDMYITAIGDNQLFENQGNNTFVNKGRSLGVYNTGWAWDVVFSDFDLDRDEDLFVVNGFEFGSSGRYKNTYYENSIENFVSRLVDSSTRVGLGEETISVTEAVFDYDNDGDLDIFVTNNDGPSYFYENKLTDVNQPAEDLHWFKVKLEGTTSNRDAIGTTLSVKTTSGLLHRYYSGKGFLSQHLKPVHFGLGADAEIIELKITWPSGLVETHTNIPADKTILAKEGNGYQILDVQPSIKPYGCMDPNSCNYNPDATVNTWSCNYLETSKITGTIKTHKTSIESYSYPVTSDISLTWKVIGGEIIEEPGIGNIIVKWGTGSTGTITLTASNAKCISEPVVLSVTLLDEEVNFKEQSIARLWNETLLSLIRKDYARPTVHARNLFHTSVVLYDAWALYDDKASTYLIGNNLHGFQSAFEGFKTTENLIEARKKTISYAAYRLLSERFAHAPNPTLSQSILDEVMAGLGYDISNTDTDYTTGNPIALGNFIASQMIAYGLQDGSNEINQYANQYYQPVNEPLSLTYPEGVADINPNRWQPLSFNNFIDQSGNVIGGVTPGFLSPEWGSVQPFSMEEEDKTTYSRDGQEYQVYYDPGAPPVSTSEDYKWCFSLVSKWSSHHNPYDGVLWDISPKSIGNVSEDHLPLEYADYKNFYKEQEGGDIGVGRSRNPVTQLPYKEQIVPRGDYTRVLAEFWADGPDSETPPGHWFTILNYVNDHELFTKKFEGEGNILSDLEWDVKAYFLMGGAMHDAAVAAWGVKGWYDYIRPISAIRYMCEIGQCTDTDEPNYNPDGIHLQDGLIEIVKEGDPLSGINNEHVGKIKLYAWKGHDFIEDPKVDEAGVGWILAETWWPYQRPTFVTPPFAGYVSGHSTYSRAAAEVMTLLTGNEYFPGGMGEFIAKKNEFLVFEEGPSVDVTLQWATYRDASDQCSLSRIWGGIHPPADDIPGRFMGIKIGQKAFSYGKQYFEGVATPVEDISGDLKVYPNPINRSSNSIKVSNTQATDTFQLFDINGRFLQYLSNSYNEATKVSELHFTNTLSTGVYVLKINNVSRKIVVIDK</sequence>
<dbReference type="Pfam" id="PF21167">
    <property type="entry name" value="DUF6851"/>
    <property type="match status" value="1"/>
</dbReference>
<dbReference type="EMBL" id="JAKVQD010000001">
    <property type="protein sequence ID" value="MCH4551106.1"/>
    <property type="molecule type" value="Genomic_DNA"/>
</dbReference>
<evidence type="ECO:0000259" key="3">
    <source>
        <dbReference type="Pfam" id="PF18962"/>
    </source>
</evidence>
<gene>
    <name evidence="5" type="ORF">MKW35_00585</name>
</gene>
<dbReference type="Pfam" id="PF13517">
    <property type="entry name" value="FG-GAP_3"/>
    <property type="match status" value="2"/>
</dbReference>
<dbReference type="RefSeq" id="WP_240571233.1">
    <property type="nucleotide sequence ID" value="NZ_CP136709.1"/>
</dbReference>
<dbReference type="InterPro" id="IPR028994">
    <property type="entry name" value="Integrin_alpha_N"/>
</dbReference>
<name>A0ABS9RDT1_9FLAO</name>
<dbReference type="InterPro" id="IPR011519">
    <property type="entry name" value="UnbV_ASPIC"/>
</dbReference>
<organism evidence="5 6">
    <name type="scientific">Aestuariibaculum lutulentum</name>
    <dbReference type="NCBI Taxonomy" id="2920935"/>
    <lineage>
        <taxon>Bacteria</taxon>
        <taxon>Pseudomonadati</taxon>
        <taxon>Bacteroidota</taxon>
        <taxon>Flavobacteriia</taxon>
        <taxon>Flavobacteriales</taxon>
        <taxon>Flavobacteriaceae</taxon>
    </lineage>
</organism>
<feature type="domain" description="ASPIC/UnbV" evidence="2">
    <location>
        <begin position="459"/>
        <end position="524"/>
    </location>
</feature>
<dbReference type="InterPro" id="IPR026444">
    <property type="entry name" value="Secre_tail"/>
</dbReference>
<accession>A0ABS9RDT1</accession>
<dbReference type="InterPro" id="IPR016119">
    <property type="entry name" value="Br/Cl_peroxidase_C"/>
</dbReference>
<dbReference type="PANTHER" id="PTHR34599">
    <property type="entry name" value="PEROXIDASE-RELATED"/>
    <property type="match status" value="1"/>
</dbReference>
<reference evidence="5" key="1">
    <citation type="submission" date="2022-02" db="EMBL/GenBank/DDBJ databases">
        <title>Aestuariibaculum sp., a marine bacterium isolated from sediment in Guangxi.</title>
        <authorList>
            <person name="Ying J."/>
        </authorList>
    </citation>
    <scope>NUCLEOTIDE SEQUENCE</scope>
    <source>
        <strain evidence="5">L182</strain>
    </source>
</reference>
<dbReference type="SUPFAM" id="SSF69318">
    <property type="entry name" value="Integrin alpha N-terminal domain"/>
    <property type="match status" value="1"/>
</dbReference>
<dbReference type="Gene3D" id="2.130.10.130">
    <property type="entry name" value="Integrin alpha, N-terminal"/>
    <property type="match status" value="1"/>
</dbReference>
<dbReference type="SUPFAM" id="SSF48317">
    <property type="entry name" value="Acid phosphatase/Vanadium-dependent haloperoxidase"/>
    <property type="match status" value="1"/>
</dbReference>
<dbReference type="Proteomes" id="UP001156141">
    <property type="component" value="Unassembled WGS sequence"/>
</dbReference>
<keyword evidence="6" id="KW-1185">Reference proteome</keyword>
<protein>
    <submittedName>
        <fullName evidence="5">FG-GAP-like repeat-containing protein</fullName>
    </submittedName>
</protein>
<dbReference type="InterPro" id="IPR052559">
    <property type="entry name" value="V-haloperoxidase"/>
</dbReference>
<dbReference type="CDD" id="cd03398">
    <property type="entry name" value="PAP2_haloperoxidase"/>
    <property type="match status" value="1"/>
</dbReference>
<dbReference type="InterPro" id="IPR013517">
    <property type="entry name" value="FG-GAP"/>
</dbReference>
<evidence type="ECO:0000313" key="6">
    <source>
        <dbReference type="Proteomes" id="UP001156141"/>
    </source>
</evidence>
<evidence type="ECO:0000259" key="4">
    <source>
        <dbReference type="Pfam" id="PF21167"/>
    </source>
</evidence>